<dbReference type="AlphaFoldDB" id="A0A9P6K777"/>
<protein>
    <submittedName>
        <fullName evidence="2">Uncharacterized protein</fullName>
    </submittedName>
</protein>
<name>A0A9P6K777_9FUNG</name>
<evidence type="ECO:0000313" key="3">
    <source>
        <dbReference type="Proteomes" id="UP000723463"/>
    </source>
</evidence>
<dbReference type="Proteomes" id="UP000723463">
    <property type="component" value="Unassembled WGS sequence"/>
</dbReference>
<feature type="compositionally biased region" description="Basic and acidic residues" evidence="1">
    <location>
        <begin position="148"/>
        <end position="159"/>
    </location>
</feature>
<dbReference type="SUPFAM" id="SSF52047">
    <property type="entry name" value="RNI-like"/>
    <property type="match status" value="1"/>
</dbReference>
<dbReference type="InterPro" id="IPR032675">
    <property type="entry name" value="LRR_dom_sf"/>
</dbReference>
<accession>A0A9P6K777</accession>
<feature type="region of interest" description="Disordered" evidence="1">
    <location>
        <begin position="134"/>
        <end position="159"/>
    </location>
</feature>
<sequence>MPIGTMTNLVSFTYHAYLPVRSLNHPAFVFSARLPKTRQAQIFWILQQCPHLTSLTIDLLLSKEQELVSLAKALPTLRSLKRLDFTATTDLSKDWSQLVPTLVFSAPASTECLEIWLDDIYDSDFNDVSVIWDEQDPQEPDSSSAAGDRLDQLPEEMTRPRDAWTGELRRKQPLSHLHRLRIASFAQVSPTDMAAIFAHCPALVELHIPDLDEGADVRRVARCIAESCPRITQVFQHGEVGDDRQLTLEIVRAVEEQKLEVLLFSGFQGADDLIPVMLQRHSTVLRELRLKDCIQLSSKSIQKILCTGQGLEVLRIESIRPAMSFITLEDAVAVEWVSKNVKQLRLEFKIGATIPPSPDAYYKRLGKEVPLVLTEDERAQFSLLETLYRRIGALVELEHLDMRAVVMKS</sequence>
<comment type="caution">
    <text evidence="2">The sequence shown here is derived from an EMBL/GenBank/DDBJ whole genome shotgun (WGS) entry which is preliminary data.</text>
</comment>
<reference evidence="2" key="1">
    <citation type="journal article" date="2020" name="Fungal Divers.">
        <title>Resolving the Mortierellaceae phylogeny through synthesis of multi-gene phylogenetics and phylogenomics.</title>
        <authorList>
            <person name="Vandepol N."/>
            <person name="Liber J."/>
            <person name="Desiro A."/>
            <person name="Na H."/>
            <person name="Kennedy M."/>
            <person name="Barry K."/>
            <person name="Grigoriev I.V."/>
            <person name="Miller A.N."/>
            <person name="O'Donnell K."/>
            <person name="Stajich J.E."/>
            <person name="Bonito G."/>
        </authorList>
    </citation>
    <scope>NUCLEOTIDE SEQUENCE</scope>
    <source>
        <strain evidence="2">NRRL 2591</strain>
    </source>
</reference>
<proteinExistence type="predicted"/>
<dbReference type="EMBL" id="JAAAXW010000021">
    <property type="protein sequence ID" value="KAF9549197.1"/>
    <property type="molecule type" value="Genomic_DNA"/>
</dbReference>
<evidence type="ECO:0000313" key="2">
    <source>
        <dbReference type="EMBL" id="KAF9549197.1"/>
    </source>
</evidence>
<evidence type="ECO:0000256" key="1">
    <source>
        <dbReference type="SAM" id="MobiDB-lite"/>
    </source>
</evidence>
<organism evidence="2 3">
    <name type="scientific">Mortierella hygrophila</name>
    <dbReference type="NCBI Taxonomy" id="979708"/>
    <lineage>
        <taxon>Eukaryota</taxon>
        <taxon>Fungi</taxon>
        <taxon>Fungi incertae sedis</taxon>
        <taxon>Mucoromycota</taxon>
        <taxon>Mortierellomycotina</taxon>
        <taxon>Mortierellomycetes</taxon>
        <taxon>Mortierellales</taxon>
        <taxon>Mortierellaceae</taxon>
        <taxon>Mortierella</taxon>
    </lineage>
</organism>
<dbReference type="Gene3D" id="3.80.10.10">
    <property type="entry name" value="Ribonuclease Inhibitor"/>
    <property type="match status" value="1"/>
</dbReference>
<keyword evidence="3" id="KW-1185">Reference proteome</keyword>
<gene>
    <name evidence="2" type="ORF">EC957_004497</name>
</gene>